<gene>
    <name evidence="2" type="ORF">DXV75_09355</name>
</gene>
<evidence type="ECO:0000313" key="3">
    <source>
        <dbReference type="Proteomes" id="UP000256561"/>
    </source>
</evidence>
<evidence type="ECO:0000256" key="1">
    <source>
        <dbReference type="SAM" id="SignalP"/>
    </source>
</evidence>
<keyword evidence="1" id="KW-0732">Signal</keyword>
<feature type="chain" id="PRO_5017772632" description="Outer membrane protein beta-barrel domain-containing protein" evidence="1">
    <location>
        <begin position="27"/>
        <end position="247"/>
    </location>
</feature>
<dbReference type="OrthoDB" id="517121at2"/>
<comment type="caution">
    <text evidence="2">The sequence shown here is derived from an EMBL/GenBank/DDBJ whole genome shotgun (WGS) entry which is preliminary data.</text>
</comment>
<dbReference type="Proteomes" id="UP000256561">
    <property type="component" value="Unassembled WGS sequence"/>
</dbReference>
<organism evidence="2 3">
    <name type="scientific">Alteromonas aestuariivivens</name>
    <dbReference type="NCBI Taxonomy" id="1938339"/>
    <lineage>
        <taxon>Bacteria</taxon>
        <taxon>Pseudomonadati</taxon>
        <taxon>Pseudomonadota</taxon>
        <taxon>Gammaproteobacteria</taxon>
        <taxon>Alteromonadales</taxon>
        <taxon>Alteromonadaceae</taxon>
        <taxon>Alteromonas/Salinimonas group</taxon>
        <taxon>Alteromonas</taxon>
    </lineage>
</organism>
<dbReference type="EMBL" id="QRHA01000006">
    <property type="protein sequence ID" value="RDV25496.1"/>
    <property type="molecule type" value="Genomic_DNA"/>
</dbReference>
<name>A0A3D8M6U3_9ALTE</name>
<reference evidence="3" key="1">
    <citation type="submission" date="2018-08" db="EMBL/GenBank/DDBJ databases">
        <authorList>
            <person name="Zhang J."/>
            <person name="Du Z.-J."/>
        </authorList>
    </citation>
    <scope>NUCLEOTIDE SEQUENCE [LARGE SCALE GENOMIC DNA]</scope>
    <source>
        <strain evidence="3">KCTC 52655</strain>
    </source>
</reference>
<sequence length="247" mass="26032">MRTAIRNSLVSTGILIGLTFPTLAAADVVDDSRFGIGLKGGTLGAGIELDYSFNDYFNARLQANGYNYADEFEEDGVDYTGELDLSSYGLLIDWRPFAGTFRFSGGVYSNGNQISGAAASYGGDILEIGDEEYVGSSSDPLRLDALIEMGSGTAGYLGFGWGNSPGGNWMFAFEAGVLFSGSPVISLDASGTAALASNPSYTIDVGGNSPEALELQANIDQEVATLQEDLSDLNIYPVVSLGFGYRF</sequence>
<proteinExistence type="predicted"/>
<feature type="signal peptide" evidence="1">
    <location>
        <begin position="1"/>
        <end position="26"/>
    </location>
</feature>
<dbReference type="RefSeq" id="WP_115593150.1">
    <property type="nucleotide sequence ID" value="NZ_QRHA01000006.1"/>
</dbReference>
<dbReference type="Gene3D" id="2.40.160.170">
    <property type="match status" value="1"/>
</dbReference>
<evidence type="ECO:0008006" key="4">
    <source>
        <dbReference type="Google" id="ProtNLM"/>
    </source>
</evidence>
<dbReference type="AlphaFoldDB" id="A0A3D8M6U3"/>
<evidence type="ECO:0000313" key="2">
    <source>
        <dbReference type="EMBL" id="RDV25496.1"/>
    </source>
</evidence>
<keyword evidence="3" id="KW-1185">Reference proteome</keyword>
<protein>
    <recommendedName>
        <fullName evidence="4">Outer membrane protein beta-barrel domain-containing protein</fullName>
    </recommendedName>
</protein>
<accession>A0A3D8M6U3</accession>